<dbReference type="EMBL" id="CAVMBE010000084">
    <property type="protein sequence ID" value="CAK4033353.1"/>
    <property type="molecule type" value="Genomic_DNA"/>
</dbReference>
<name>A0AAI9EEG6_9PEZI</name>
<dbReference type="AlphaFoldDB" id="A0AAI9EEG6"/>
<keyword evidence="2" id="KW-1185">Reference proteome</keyword>
<dbReference type="Proteomes" id="UP001296104">
    <property type="component" value="Unassembled WGS sequence"/>
</dbReference>
<gene>
    <name evidence="1" type="ORF">LECACI_7A008511</name>
</gene>
<reference evidence="1" key="1">
    <citation type="submission" date="2023-11" db="EMBL/GenBank/DDBJ databases">
        <authorList>
            <person name="Alioto T."/>
            <person name="Alioto T."/>
            <person name="Gomez Garrido J."/>
        </authorList>
    </citation>
    <scope>NUCLEOTIDE SEQUENCE</scope>
</reference>
<organism evidence="1 2">
    <name type="scientific">Lecanosticta acicola</name>
    <dbReference type="NCBI Taxonomy" id="111012"/>
    <lineage>
        <taxon>Eukaryota</taxon>
        <taxon>Fungi</taxon>
        <taxon>Dikarya</taxon>
        <taxon>Ascomycota</taxon>
        <taxon>Pezizomycotina</taxon>
        <taxon>Dothideomycetes</taxon>
        <taxon>Dothideomycetidae</taxon>
        <taxon>Mycosphaerellales</taxon>
        <taxon>Mycosphaerellaceae</taxon>
        <taxon>Lecanosticta</taxon>
    </lineage>
</organism>
<proteinExistence type="predicted"/>
<sequence>MSHIVKYARRSKSRAEYWKSVSLREQCMFFVRFREKFDDANELEKELRDSGRGFQQGSTRSRLLYLVSRMDKEMLDYEKCAYEELLSFCARRNLAISNTIRNGKKNAVPVTHVLAKSPHICHFKKRELINALEKADENANVTSFTRLPAELRNVVYSYSFDYFHASAENNPLPPPPVAHASRLLRSEALPLFYQDYGLELWLQAPGYSNQAKINRSAASFIATLPSLLPLLRHVEFHVEWAAGRGLFNHRLVTWKIDLEVQGKGHRMEMIETADFSDGNLDPDKVIGQVDEEMRELLGRAADRVGEEGGIELGSDDWSDIKAIFDRGNKTITELLQSA</sequence>
<comment type="caution">
    <text evidence="1">The sequence shown here is derived from an EMBL/GenBank/DDBJ whole genome shotgun (WGS) entry which is preliminary data.</text>
</comment>
<protein>
    <submittedName>
        <fullName evidence="1">Uncharacterized protein</fullName>
    </submittedName>
</protein>
<evidence type="ECO:0000313" key="2">
    <source>
        <dbReference type="Proteomes" id="UP001296104"/>
    </source>
</evidence>
<evidence type="ECO:0000313" key="1">
    <source>
        <dbReference type="EMBL" id="CAK4033353.1"/>
    </source>
</evidence>
<accession>A0AAI9EEG6</accession>